<protein>
    <recommendedName>
        <fullName evidence="3">HAT C-terminal dimerisation domain-containing protein</fullName>
    </recommendedName>
</protein>
<name>A0ABU7D5P7_9TELE</name>
<comment type="caution">
    <text evidence="1">The sequence shown here is derived from an EMBL/GenBank/DDBJ whole genome shotgun (WGS) entry which is preliminary data.</text>
</comment>
<dbReference type="EMBL" id="JAHUTJ010017098">
    <property type="protein sequence ID" value="MED6270483.1"/>
    <property type="molecule type" value="Genomic_DNA"/>
</dbReference>
<organism evidence="1 2">
    <name type="scientific">Characodon lateralis</name>
    <dbReference type="NCBI Taxonomy" id="208331"/>
    <lineage>
        <taxon>Eukaryota</taxon>
        <taxon>Metazoa</taxon>
        <taxon>Chordata</taxon>
        <taxon>Craniata</taxon>
        <taxon>Vertebrata</taxon>
        <taxon>Euteleostomi</taxon>
        <taxon>Actinopterygii</taxon>
        <taxon>Neopterygii</taxon>
        <taxon>Teleostei</taxon>
        <taxon>Neoteleostei</taxon>
        <taxon>Acanthomorphata</taxon>
        <taxon>Ovalentaria</taxon>
        <taxon>Atherinomorphae</taxon>
        <taxon>Cyprinodontiformes</taxon>
        <taxon>Goodeidae</taxon>
        <taxon>Characodon</taxon>
    </lineage>
</organism>
<proteinExistence type="predicted"/>
<evidence type="ECO:0000313" key="2">
    <source>
        <dbReference type="Proteomes" id="UP001352852"/>
    </source>
</evidence>
<evidence type="ECO:0000313" key="1">
    <source>
        <dbReference type="EMBL" id="MED6270483.1"/>
    </source>
</evidence>
<reference evidence="1 2" key="1">
    <citation type="submission" date="2021-06" db="EMBL/GenBank/DDBJ databases">
        <authorList>
            <person name="Palmer J.M."/>
        </authorList>
    </citation>
    <scope>NUCLEOTIDE SEQUENCE [LARGE SCALE GENOMIC DNA]</scope>
    <source>
        <strain evidence="1 2">CL_MEX2019</strain>
        <tissue evidence="1">Muscle</tissue>
    </source>
</reference>
<accession>A0ABU7D5P7</accession>
<gene>
    <name evidence="1" type="ORF">CHARACLAT_010864</name>
</gene>
<dbReference type="Proteomes" id="UP001352852">
    <property type="component" value="Unassembled WGS sequence"/>
</dbReference>
<keyword evidence="2" id="KW-1185">Reference proteome</keyword>
<evidence type="ECO:0008006" key="3">
    <source>
        <dbReference type="Google" id="ProtNLM"/>
    </source>
</evidence>
<sequence length="184" mass="20970">MRFPQRLLTAYATKNVRDCLALVTSPPCFRRRRSTDTVKAQTTRFGEAVPLFCNCAQTDRQCVPANCLLECLTTVSREKTKWQSSGTAERWMQVLQAADIPNIQAIVPFVLSIPSSSGFVENIFSIMKNKWTDVRNKCSTELMRSELIVSLINEMSCLEFYSVVLKSKQLLAAARAQMKYKWKK</sequence>